<evidence type="ECO:0000313" key="3">
    <source>
        <dbReference type="Proteomes" id="UP001215280"/>
    </source>
</evidence>
<proteinExistence type="predicted"/>
<keyword evidence="3" id="KW-1185">Reference proteome</keyword>
<feature type="compositionally biased region" description="Polar residues" evidence="1">
    <location>
        <begin position="264"/>
        <end position="279"/>
    </location>
</feature>
<dbReference type="Proteomes" id="UP001215280">
    <property type="component" value="Unassembled WGS sequence"/>
</dbReference>
<comment type="caution">
    <text evidence="2">The sequence shown here is derived from an EMBL/GenBank/DDBJ whole genome shotgun (WGS) entry which is preliminary data.</text>
</comment>
<evidence type="ECO:0000256" key="1">
    <source>
        <dbReference type="SAM" id="MobiDB-lite"/>
    </source>
</evidence>
<organism evidence="2 3">
    <name type="scientific">Mycena maculata</name>
    <dbReference type="NCBI Taxonomy" id="230809"/>
    <lineage>
        <taxon>Eukaryota</taxon>
        <taxon>Fungi</taxon>
        <taxon>Dikarya</taxon>
        <taxon>Basidiomycota</taxon>
        <taxon>Agaricomycotina</taxon>
        <taxon>Agaricomycetes</taxon>
        <taxon>Agaricomycetidae</taxon>
        <taxon>Agaricales</taxon>
        <taxon>Marasmiineae</taxon>
        <taxon>Mycenaceae</taxon>
        <taxon>Mycena</taxon>
    </lineage>
</organism>
<gene>
    <name evidence="2" type="ORF">DFH07DRAFT_777660</name>
</gene>
<protein>
    <submittedName>
        <fullName evidence="2">Uncharacterized protein</fullName>
    </submittedName>
</protein>
<dbReference type="AlphaFoldDB" id="A0AAD7N3E2"/>
<name>A0AAD7N3E2_9AGAR</name>
<feature type="compositionally biased region" description="Acidic residues" evidence="1">
    <location>
        <begin position="249"/>
        <end position="263"/>
    </location>
</feature>
<reference evidence="2" key="1">
    <citation type="submission" date="2023-03" db="EMBL/GenBank/DDBJ databases">
        <title>Massive genome expansion in bonnet fungi (Mycena s.s.) driven by repeated elements and novel gene families across ecological guilds.</title>
        <authorList>
            <consortium name="Lawrence Berkeley National Laboratory"/>
            <person name="Harder C.B."/>
            <person name="Miyauchi S."/>
            <person name="Viragh M."/>
            <person name="Kuo A."/>
            <person name="Thoen E."/>
            <person name="Andreopoulos B."/>
            <person name="Lu D."/>
            <person name="Skrede I."/>
            <person name="Drula E."/>
            <person name="Henrissat B."/>
            <person name="Morin E."/>
            <person name="Kohler A."/>
            <person name="Barry K."/>
            <person name="LaButti K."/>
            <person name="Morin E."/>
            <person name="Salamov A."/>
            <person name="Lipzen A."/>
            <person name="Mereny Z."/>
            <person name="Hegedus B."/>
            <person name="Baldrian P."/>
            <person name="Stursova M."/>
            <person name="Weitz H."/>
            <person name="Taylor A."/>
            <person name="Grigoriev I.V."/>
            <person name="Nagy L.G."/>
            <person name="Martin F."/>
            <person name="Kauserud H."/>
        </authorList>
    </citation>
    <scope>NUCLEOTIDE SEQUENCE</scope>
    <source>
        <strain evidence="2">CBHHK188m</strain>
    </source>
</reference>
<sequence length="317" mass="34672">MAQNGVLMDPPMLPPTYAWIIRPEDLQLENDAHLGGRIAQGHWRNSLVIVKVLSKQAEANDLMTALQNTKAVAPEGHTALEERLKEPLLPSGQDAVLLEYSGVDVILQEYSAQEHPQPTSTPGVDNTGVTEISTFVIYSPRSAASDFVQKSKDGDITALFPEDLETLQTAFSDGGEIVSVHKPDIADGWVLKAAKVLSDISKFIVMIRPTKDNPLLKWTPGDHRDTSVNIQPPEAVEEDSDCPGIDTPENIEEGNDDASEDDTPSIQSGENTESTTSAPIHNVDVRLDIQPATGISYQVELLTKIQFKIQPEFEDKD</sequence>
<dbReference type="EMBL" id="JARJLG010000116">
    <property type="protein sequence ID" value="KAJ7742733.1"/>
    <property type="molecule type" value="Genomic_DNA"/>
</dbReference>
<evidence type="ECO:0000313" key="2">
    <source>
        <dbReference type="EMBL" id="KAJ7742733.1"/>
    </source>
</evidence>
<accession>A0AAD7N3E2</accession>
<feature type="region of interest" description="Disordered" evidence="1">
    <location>
        <begin position="215"/>
        <end position="282"/>
    </location>
</feature>